<feature type="compositionally biased region" description="Polar residues" evidence="6">
    <location>
        <begin position="698"/>
        <end position="712"/>
    </location>
</feature>
<proteinExistence type="predicted"/>
<evidence type="ECO:0000256" key="1">
    <source>
        <dbReference type="ARBA" id="ARBA00004191"/>
    </source>
</evidence>
<evidence type="ECO:0000256" key="4">
    <source>
        <dbReference type="ARBA" id="ARBA00022729"/>
    </source>
</evidence>
<feature type="region of interest" description="Disordered" evidence="6">
    <location>
        <begin position="678"/>
        <end position="755"/>
    </location>
</feature>
<keyword evidence="2" id="KW-0134">Cell wall</keyword>
<dbReference type="EMBL" id="JAGSYN010000156">
    <property type="protein sequence ID" value="KAG7662973.1"/>
    <property type="molecule type" value="Genomic_DNA"/>
</dbReference>
<name>A0A8J5UH88_9ASCO</name>
<accession>A0A8J5UH88</accession>
<evidence type="ECO:0000256" key="5">
    <source>
        <dbReference type="ARBA" id="ARBA00023180"/>
    </source>
</evidence>
<evidence type="ECO:0000256" key="2">
    <source>
        <dbReference type="ARBA" id="ARBA00022512"/>
    </source>
</evidence>
<comment type="caution">
    <text evidence="9">The sequence shown here is derived from an EMBL/GenBank/DDBJ whole genome shotgun (WGS) entry which is preliminary data.</text>
</comment>
<keyword evidence="5" id="KW-0325">Glycoprotein</keyword>
<feature type="compositionally biased region" description="Polar residues" evidence="6">
    <location>
        <begin position="721"/>
        <end position="733"/>
    </location>
</feature>
<feature type="domain" description="Hyphally-regulated cell wall protein N-terminal" evidence="8">
    <location>
        <begin position="99"/>
        <end position="303"/>
    </location>
</feature>
<dbReference type="GO" id="GO:0009277">
    <property type="term" value="C:fungal-type cell wall"/>
    <property type="evidence" value="ECO:0007669"/>
    <property type="project" value="UniProtKB-ARBA"/>
</dbReference>
<keyword evidence="3" id="KW-0964">Secreted</keyword>
<evidence type="ECO:0000256" key="6">
    <source>
        <dbReference type="SAM" id="MobiDB-lite"/>
    </source>
</evidence>
<evidence type="ECO:0000259" key="8">
    <source>
        <dbReference type="Pfam" id="PF11765"/>
    </source>
</evidence>
<keyword evidence="4 7" id="KW-0732">Signal</keyword>
<evidence type="ECO:0000256" key="7">
    <source>
        <dbReference type="SAM" id="SignalP"/>
    </source>
</evidence>
<dbReference type="Pfam" id="PF11765">
    <property type="entry name" value="Hyphal_reg_CWP"/>
    <property type="match status" value="2"/>
</dbReference>
<evidence type="ECO:0000256" key="3">
    <source>
        <dbReference type="ARBA" id="ARBA00022525"/>
    </source>
</evidence>
<reference evidence="9 10" key="1">
    <citation type="journal article" date="2021" name="DNA Res.">
        <title>Genome analysis of Candida subhashii reveals its hybrid nature and dual mitochondrial genome conformations.</title>
        <authorList>
            <person name="Mixao V."/>
            <person name="Hegedusova E."/>
            <person name="Saus E."/>
            <person name="Pryszcz L.P."/>
            <person name="Cillingova A."/>
            <person name="Nosek J."/>
            <person name="Gabaldon T."/>
        </authorList>
    </citation>
    <scope>NUCLEOTIDE SEQUENCE [LARGE SCALE GENOMIC DNA]</scope>
    <source>
        <strain evidence="9 10">CBS 10753</strain>
    </source>
</reference>
<dbReference type="GeneID" id="73470323"/>
<gene>
    <name evidence="9" type="ORF">J8A68_003523</name>
</gene>
<feature type="region of interest" description="Disordered" evidence="6">
    <location>
        <begin position="339"/>
        <end position="370"/>
    </location>
</feature>
<comment type="subcellular location">
    <subcellularLocation>
        <location evidence="1">Secreted</location>
        <location evidence="1">Cell wall</location>
    </subcellularLocation>
</comment>
<dbReference type="InterPro" id="IPR021031">
    <property type="entry name" value="Hyphal-reg_cell_wall_N"/>
</dbReference>
<feature type="signal peptide" evidence="7">
    <location>
        <begin position="1"/>
        <end position="21"/>
    </location>
</feature>
<feature type="chain" id="PRO_5035329481" description="Hyphally-regulated cell wall protein N-terminal domain-containing protein" evidence="7">
    <location>
        <begin position="22"/>
        <end position="811"/>
    </location>
</feature>
<keyword evidence="10" id="KW-1185">Reference proteome</keyword>
<evidence type="ECO:0000313" key="10">
    <source>
        <dbReference type="Proteomes" id="UP000694255"/>
    </source>
</evidence>
<dbReference type="RefSeq" id="XP_049263206.1">
    <property type="nucleotide sequence ID" value="XM_049407388.1"/>
</dbReference>
<sequence length="811" mass="89165">MHVSNLIFVLLVTSLKLSCCALVYNEDIIQNGGRLESSLNLYDKVQYNAVFSLIDPEYVSVYSADFNNEFYLYTTVIPSGYVRFMYAYNYGNFHVVAATDQPLEFNGVYFFNEGYLSFQNLDTQADFGVYLQLFDNKKDVYISGDQETTKLDISGSHNTGSICVKGATIEFRTGDEGNGCIILQDSAFISNGEMNSVVCLTEGDSTTIFLQQDAMGSMKIANFGTSHSLRLEYSGNFPYFTYDTNNDILVIEHGRRLEVDFGPGYNATGFQGEMENGFYIIRYRGIIYNQLHTPCPCACPDAPPTTAPGVLQVMATFADPFAPQVDGNSVPQEESFANFFDPTDEGENNELDKDESIDNNIAPSDEMETSQAELPYTETTMDQFKSCVSSFDQDLIQVGGRFELECPHLSLEELAQFNALFSFVNLENLSINGAVFNKEVYYYSSIVPENASLDYAYIASNFHIMTAAGVETLDIYLGSVRNEGYLTFQNLDNEGLLRINVNQLQNEREVYISGSDPERIRYESSSTRNNGVICAKGATFYNSLLGSGRGCYVLQDTVFINNGDFGTIICLSDNQEDKSVLYPEEEANGGMSVVNFGFQHSLKIKFSIDNPSFSFNEYNSLVIEIGKTLEVNLGPGYNSRGFEGVIEDDYFVIRYSGTIDDQLLSECPCICPGLPQTAASGVDAPPESEPISKESEGDTINYSELNEATSQIEKPEYAEASVQSKTSGSSQGDTPVDGNPQAEPIVAGNPRVDPPIGNSEKMTTAGAVASIASSPISQDPTIDALGGTTGEFQEKHLLKMVLIMIFAVAAM</sequence>
<evidence type="ECO:0000313" key="9">
    <source>
        <dbReference type="EMBL" id="KAG7662973.1"/>
    </source>
</evidence>
<protein>
    <recommendedName>
        <fullName evidence="8">Hyphally-regulated cell wall protein N-terminal domain-containing protein</fullName>
    </recommendedName>
</protein>
<dbReference type="Proteomes" id="UP000694255">
    <property type="component" value="Unassembled WGS sequence"/>
</dbReference>
<organism evidence="9 10">
    <name type="scientific">[Candida] subhashii</name>
    <dbReference type="NCBI Taxonomy" id="561895"/>
    <lineage>
        <taxon>Eukaryota</taxon>
        <taxon>Fungi</taxon>
        <taxon>Dikarya</taxon>
        <taxon>Ascomycota</taxon>
        <taxon>Saccharomycotina</taxon>
        <taxon>Pichiomycetes</taxon>
        <taxon>Debaryomycetaceae</taxon>
        <taxon>Spathaspora</taxon>
    </lineage>
</organism>
<feature type="domain" description="Hyphally-regulated cell wall protein N-terminal" evidence="8">
    <location>
        <begin position="480"/>
        <end position="675"/>
    </location>
</feature>
<dbReference type="AlphaFoldDB" id="A0A8J5UH88"/>